<feature type="compositionally biased region" description="Low complexity" evidence="1">
    <location>
        <begin position="155"/>
        <end position="173"/>
    </location>
</feature>
<dbReference type="EMBL" id="KB822718">
    <property type="protein sequence ID" value="ETN43503.1"/>
    <property type="molecule type" value="Genomic_DNA"/>
</dbReference>
<evidence type="ECO:0000313" key="2">
    <source>
        <dbReference type="EMBL" id="ETN43503.1"/>
    </source>
</evidence>
<feature type="region of interest" description="Disordered" evidence="1">
    <location>
        <begin position="1"/>
        <end position="30"/>
    </location>
</feature>
<feature type="region of interest" description="Disordered" evidence="1">
    <location>
        <begin position="153"/>
        <end position="185"/>
    </location>
</feature>
<evidence type="ECO:0000313" key="3">
    <source>
        <dbReference type="Proteomes" id="UP000030752"/>
    </source>
</evidence>
<dbReference type="AlphaFoldDB" id="W2S645"/>
<dbReference type="HOGENOM" id="CLU_075340_0_0_1"/>
<organism evidence="2 3">
    <name type="scientific">Cyphellophora europaea (strain CBS 101466)</name>
    <name type="common">Phialophora europaea</name>
    <dbReference type="NCBI Taxonomy" id="1220924"/>
    <lineage>
        <taxon>Eukaryota</taxon>
        <taxon>Fungi</taxon>
        <taxon>Dikarya</taxon>
        <taxon>Ascomycota</taxon>
        <taxon>Pezizomycotina</taxon>
        <taxon>Eurotiomycetes</taxon>
        <taxon>Chaetothyriomycetidae</taxon>
        <taxon>Chaetothyriales</taxon>
        <taxon>Cyphellophoraceae</taxon>
        <taxon>Cyphellophora</taxon>
    </lineage>
</organism>
<dbReference type="VEuPathDB" id="FungiDB:HMPREF1541_02662"/>
<dbReference type="GeneID" id="19970001"/>
<proteinExistence type="predicted"/>
<dbReference type="STRING" id="1220924.W2S645"/>
<keyword evidence="3" id="KW-1185">Reference proteome</keyword>
<dbReference type="InParanoid" id="W2S645"/>
<dbReference type="RefSeq" id="XP_008715239.1">
    <property type="nucleotide sequence ID" value="XM_008717017.1"/>
</dbReference>
<sequence>MSNQQPLQQSALLRNGGEDGESGNEASSAQEDRTIAEILSVLRNLRITIPTTQTELHSRLSTARNIIAFLNGSSWLARPDRYDDQIFIIAELQNISYHDTDFGGAQDIAQWCVRSYLELLAQNRADEAPEVLTGLGHAWLLRAQRILARIHRQEGSSSSGASSGQRSAGRAYSITSSEDAREAARQNIEADARAGGPDYVEARGMLLPATEHFQRAVAAAERAGRSSGDCLASVSLLA</sequence>
<dbReference type="OrthoDB" id="5366687at2759"/>
<feature type="compositionally biased region" description="Polar residues" evidence="1">
    <location>
        <begin position="1"/>
        <end position="12"/>
    </location>
</feature>
<accession>W2S645</accession>
<dbReference type="eggNOG" id="ENOG502S7P3">
    <property type="taxonomic scope" value="Eukaryota"/>
</dbReference>
<gene>
    <name evidence="2" type="ORF">HMPREF1541_02662</name>
</gene>
<reference evidence="2 3" key="1">
    <citation type="submission" date="2013-03" db="EMBL/GenBank/DDBJ databases">
        <title>The Genome Sequence of Phialophora europaea CBS 101466.</title>
        <authorList>
            <consortium name="The Broad Institute Genomics Platform"/>
            <person name="Cuomo C."/>
            <person name="de Hoog S."/>
            <person name="Gorbushina A."/>
            <person name="Walker B."/>
            <person name="Young S.K."/>
            <person name="Zeng Q."/>
            <person name="Gargeya S."/>
            <person name="Fitzgerald M."/>
            <person name="Haas B."/>
            <person name="Abouelleil A."/>
            <person name="Allen A.W."/>
            <person name="Alvarado L."/>
            <person name="Arachchi H.M."/>
            <person name="Berlin A.M."/>
            <person name="Chapman S.B."/>
            <person name="Gainer-Dewar J."/>
            <person name="Goldberg J."/>
            <person name="Griggs A."/>
            <person name="Gujja S."/>
            <person name="Hansen M."/>
            <person name="Howarth C."/>
            <person name="Imamovic A."/>
            <person name="Ireland A."/>
            <person name="Larimer J."/>
            <person name="McCowan C."/>
            <person name="Murphy C."/>
            <person name="Pearson M."/>
            <person name="Poon T.W."/>
            <person name="Priest M."/>
            <person name="Roberts A."/>
            <person name="Saif S."/>
            <person name="Shea T."/>
            <person name="Sisk P."/>
            <person name="Sykes S."/>
            <person name="Wortman J."/>
            <person name="Nusbaum C."/>
            <person name="Birren B."/>
        </authorList>
    </citation>
    <scope>NUCLEOTIDE SEQUENCE [LARGE SCALE GENOMIC DNA]</scope>
    <source>
        <strain evidence="2 3">CBS 101466</strain>
    </source>
</reference>
<evidence type="ECO:0000256" key="1">
    <source>
        <dbReference type="SAM" id="MobiDB-lite"/>
    </source>
</evidence>
<protein>
    <submittedName>
        <fullName evidence="2">Uncharacterized protein</fullName>
    </submittedName>
</protein>
<name>W2S645_CYPE1</name>
<dbReference type="Proteomes" id="UP000030752">
    <property type="component" value="Unassembled WGS sequence"/>
</dbReference>